<dbReference type="STRING" id="402881.Plav_2212"/>
<evidence type="ECO:0000313" key="7">
    <source>
        <dbReference type="Proteomes" id="UP000006377"/>
    </source>
</evidence>
<dbReference type="CDD" id="cd17546">
    <property type="entry name" value="REC_hyHK_CKI1_RcsC-like"/>
    <property type="match status" value="1"/>
</dbReference>
<dbReference type="RefSeq" id="WP_012111131.1">
    <property type="nucleotide sequence ID" value="NC_009719.1"/>
</dbReference>
<dbReference type="Pfam" id="PF00072">
    <property type="entry name" value="Response_reg"/>
    <property type="match status" value="1"/>
</dbReference>
<dbReference type="AlphaFoldDB" id="A7HV93"/>
<organism evidence="6 7">
    <name type="scientific">Parvibaculum lavamentivorans (strain DS-1 / DSM 13023 / NCIMB 13966)</name>
    <dbReference type="NCBI Taxonomy" id="402881"/>
    <lineage>
        <taxon>Bacteria</taxon>
        <taxon>Pseudomonadati</taxon>
        <taxon>Pseudomonadota</taxon>
        <taxon>Alphaproteobacteria</taxon>
        <taxon>Hyphomicrobiales</taxon>
        <taxon>Parvibaculaceae</taxon>
        <taxon>Parvibaculum</taxon>
    </lineage>
</organism>
<evidence type="ECO:0000256" key="4">
    <source>
        <dbReference type="SAM" id="MobiDB-lite"/>
    </source>
</evidence>
<evidence type="ECO:0000256" key="3">
    <source>
        <dbReference type="PROSITE-ProRule" id="PRU00169"/>
    </source>
</evidence>
<dbReference type="PANTHER" id="PTHR44591:SF14">
    <property type="entry name" value="PROTEIN PILG"/>
    <property type="match status" value="1"/>
</dbReference>
<feature type="domain" description="Response regulatory" evidence="5">
    <location>
        <begin position="17"/>
        <end position="138"/>
    </location>
</feature>
<dbReference type="HOGENOM" id="CLU_000445_69_12_5"/>
<keyword evidence="2" id="KW-0902">Two-component regulatory system</keyword>
<evidence type="ECO:0000256" key="1">
    <source>
        <dbReference type="ARBA" id="ARBA00022553"/>
    </source>
</evidence>
<accession>A7HV93</accession>
<keyword evidence="1 3" id="KW-0597">Phosphoprotein</keyword>
<dbReference type="InterPro" id="IPR050595">
    <property type="entry name" value="Bact_response_regulator"/>
</dbReference>
<name>A7HV93_PARL1</name>
<dbReference type="KEGG" id="pla:Plav_2212"/>
<keyword evidence="7" id="KW-1185">Reference proteome</keyword>
<feature type="modified residue" description="4-aspartylphosphate" evidence="3">
    <location>
        <position position="67"/>
    </location>
</feature>
<dbReference type="eggNOG" id="COG0745">
    <property type="taxonomic scope" value="Bacteria"/>
</dbReference>
<dbReference type="SUPFAM" id="SSF52172">
    <property type="entry name" value="CheY-like"/>
    <property type="match status" value="1"/>
</dbReference>
<evidence type="ECO:0000259" key="5">
    <source>
        <dbReference type="PROSITE" id="PS50110"/>
    </source>
</evidence>
<dbReference type="SMART" id="SM00448">
    <property type="entry name" value="REC"/>
    <property type="match status" value="1"/>
</dbReference>
<dbReference type="EMBL" id="CP000774">
    <property type="protein sequence ID" value="ABS63826.1"/>
    <property type="molecule type" value="Genomic_DNA"/>
</dbReference>
<dbReference type="Proteomes" id="UP000006377">
    <property type="component" value="Chromosome"/>
</dbReference>
<gene>
    <name evidence="6" type="ordered locus">Plav_2212</name>
</gene>
<protein>
    <submittedName>
        <fullName evidence="6">Response regulator receiver protein</fullName>
    </submittedName>
</protein>
<dbReference type="OrthoDB" id="9786548at2"/>
<dbReference type="InterPro" id="IPR001789">
    <property type="entry name" value="Sig_transdc_resp-reg_receiver"/>
</dbReference>
<dbReference type="GO" id="GO:0000160">
    <property type="term" value="P:phosphorelay signal transduction system"/>
    <property type="evidence" value="ECO:0007669"/>
    <property type="project" value="UniProtKB-KW"/>
</dbReference>
<dbReference type="InterPro" id="IPR011006">
    <property type="entry name" value="CheY-like_superfamily"/>
</dbReference>
<dbReference type="PROSITE" id="PS50110">
    <property type="entry name" value="RESPONSE_REGULATORY"/>
    <property type="match status" value="1"/>
</dbReference>
<reference evidence="6 7" key="1">
    <citation type="journal article" date="2011" name="Stand. Genomic Sci.">
        <title>Complete genome sequence of Parvibaculum lavamentivorans type strain (DS-1(T)).</title>
        <authorList>
            <person name="Schleheck D."/>
            <person name="Weiss M."/>
            <person name="Pitluck S."/>
            <person name="Bruce D."/>
            <person name="Land M.L."/>
            <person name="Han S."/>
            <person name="Saunders E."/>
            <person name="Tapia R."/>
            <person name="Detter C."/>
            <person name="Brettin T."/>
            <person name="Han J."/>
            <person name="Woyke T."/>
            <person name="Goodwin L."/>
            <person name="Pennacchio L."/>
            <person name="Nolan M."/>
            <person name="Cook A.M."/>
            <person name="Kjelleberg S."/>
            <person name="Thomas T."/>
        </authorList>
    </citation>
    <scope>NUCLEOTIDE SEQUENCE [LARGE SCALE GENOMIC DNA]</scope>
    <source>
        <strain evidence="7">DS-1 / DSM 13023 / NCIMB 13966</strain>
    </source>
</reference>
<dbReference type="PANTHER" id="PTHR44591">
    <property type="entry name" value="STRESS RESPONSE REGULATOR PROTEIN 1"/>
    <property type="match status" value="1"/>
</dbReference>
<proteinExistence type="predicted"/>
<dbReference type="Gene3D" id="3.40.50.2300">
    <property type="match status" value="1"/>
</dbReference>
<evidence type="ECO:0000256" key="2">
    <source>
        <dbReference type="ARBA" id="ARBA00023012"/>
    </source>
</evidence>
<evidence type="ECO:0000313" key="6">
    <source>
        <dbReference type="EMBL" id="ABS63826.1"/>
    </source>
</evidence>
<sequence length="170" mass="18511">MTEVPTSADAGFFRKLRVLIVDDSIEMRRLLIALLESMEVGEIVEARDGAKGLEAFAAHRPDIIITDGSMVPMDGYEMTRRIRASASGEGANPDVPILMISGHIGRENVVHARDQGVTDYLPKPLSAPVLYEAIVAAASRPIHFVEKPGYRGPSPTRRLEARQPGSDPHS</sequence>
<feature type="region of interest" description="Disordered" evidence="4">
    <location>
        <begin position="146"/>
        <end position="170"/>
    </location>
</feature>